<sequence>MNAYDPTGAVRTGVLLPPSPEVRLIPAAVGSTADREWGFDLPERGAWRVTGAAGTGVSSLLIDTVIARIEAGADPSGILVVAPSKESGALLRREIARRLEDYAAASTMVRSVHSLAFALLRGGMDDELRLITGAEQDAVIRELLAGHVDAGGVDWSESVRPALGMVGFARQLRDFMLRAHERGLSPARLEELGTQWRRPMWAAAGRFMREYEEVMALSGRKSLSAAELVAIVAEQPQLTAEHRWHTVIVDDAQLLDPLSGAMVTELARSAELAVVGGDPDQAVFAFRGANEEFLDDFATALPTVHELVLDEPRRRPAPACIAIADSRATQRDVVADAVRRRHLEDGVAWGDIAVIVRGGGEIGQVRRTLLAAGVPVHISPTDVVLSEQRLVSAVLQAVRALTDPLDNVGLEELITGPVGGADPVTLRRLIRGLRRWRPTVRGIDSLREVLDGELPDFGGLLTGREQAILERVRGVLDAGRAALDGSIEDVLWAVWSATGLSDRLQAAALRGGATGSQADRDLDAMMALFDAAGDYAERYPHAPLESFLISIEEQELPTGVRDRRSATPQAVEVLSAHGAVGREWDTVVVVGAQEGTWPSLGETGSLFGQEDLIDYLDEGIEPDVPVSHLAARLQEERRLFHVATSRHRARLLIAAIDAPEGDEVFEPSRFIAEFAGQGLDLPGRLARREANERLRRTAVARELGLNVPDAPGAGMAVGVDLPRLVLKGGAGEEPGELNPLVTSVLSVPSFVSHLRRIVCDPEAEETQREQATRQLARLAHAGVPGADPAQWWGARAVASEGELRIPPTVSPSRVESLLACPLNAVLGNVGEEEGTPMALLRGSMAHAFLEALGRGVNAAEAAELTRGAFAEILDVPAWKRDFELAQFDRLLERTRAWVAQTRGAFELVGVEVPVHVTVAEGVTIHGYIDRLERDHADNPAYYVADLKTSKHAVTGPEAQDHAQLATYQLALAHGTLTERNGEVRVADGKGLERGGGVLFYPASEAKDVTVREQAAWAPEELQAFADYLPGLVQEMRGPQVTARINPTCDSCQVRTLCPVRPEGRMVTDVD</sequence>
<comment type="catalytic activity">
    <reaction evidence="14">
        <text>ATP + H2O = ADP + phosphate + H(+)</text>
        <dbReference type="Rhea" id="RHEA:13065"/>
        <dbReference type="ChEBI" id="CHEBI:15377"/>
        <dbReference type="ChEBI" id="CHEBI:15378"/>
        <dbReference type="ChEBI" id="CHEBI:30616"/>
        <dbReference type="ChEBI" id="CHEBI:43474"/>
        <dbReference type="ChEBI" id="CHEBI:456216"/>
        <dbReference type="EC" id="5.6.2.4"/>
    </reaction>
</comment>
<name>A0A540R914_9CORY</name>
<dbReference type="EMBL" id="VHIR01000003">
    <property type="protein sequence ID" value="TQE44235.1"/>
    <property type="molecule type" value="Genomic_DNA"/>
</dbReference>
<dbReference type="Proteomes" id="UP000318080">
    <property type="component" value="Unassembled WGS sequence"/>
</dbReference>
<evidence type="ECO:0000259" key="17">
    <source>
        <dbReference type="PROSITE" id="PS51217"/>
    </source>
</evidence>
<dbReference type="GO" id="GO:0000725">
    <property type="term" value="P:recombinational repair"/>
    <property type="evidence" value="ECO:0007669"/>
    <property type="project" value="TreeGrafter"/>
</dbReference>
<dbReference type="InterPro" id="IPR011604">
    <property type="entry name" value="PDDEXK-like_dom_sf"/>
</dbReference>
<dbReference type="Gene3D" id="3.40.50.300">
    <property type="entry name" value="P-loop containing nucleotide triphosphate hydrolases"/>
    <property type="match status" value="2"/>
</dbReference>
<keyword evidence="19" id="KW-1185">Reference proteome</keyword>
<dbReference type="Gene3D" id="3.90.320.10">
    <property type="match status" value="1"/>
</dbReference>
<keyword evidence="7" id="KW-0269">Exonuclease</keyword>
<evidence type="ECO:0000256" key="15">
    <source>
        <dbReference type="PROSITE-ProRule" id="PRU00560"/>
    </source>
</evidence>
<evidence type="ECO:0000256" key="1">
    <source>
        <dbReference type="ARBA" id="ARBA00009922"/>
    </source>
</evidence>
<dbReference type="Gene3D" id="1.10.10.160">
    <property type="match status" value="1"/>
</dbReference>
<evidence type="ECO:0000256" key="9">
    <source>
        <dbReference type="ARBA" id="ARBA00023125"/>
    </source>
</evidence>
<protein>
    <recommendedName>
        <fullName evidence="13">DNA 3'-5' helicase</fullName>
        <ecNumber evidence="13">5.6.2.4</ecNumber>
    </recommendedName>
</protein>
<dbReference type="InterPro" id="IPR038726">
    <property type="entry name" value="PDDEXK_AddAB-type"/>
</dbReference>
<keyword evidence="9" id="KW-0238">DNA-binding</keyword>
<keyword evidence="3 15" id="KW-0547">Nucleotide-binding</keyword>
<accession>A0A540R914</accession>
<evidence type="ECO:0000256" key="10">
    <source>
        <dbReference type="ARBA" id="ARBA00023204"/>
    </source>
</evidence>
<evidence type="ECO:0000256" key="8">
    <source>
        <dbReference type="ARBA" id="ARBA00022840"/>
    </source>
</evidence>
<dbReference type="InterPro" id="IPR013986">
    <property type="entry name" value="DExx_box_DNA_helicase_dom_sf"/>
</dbReference>
<dbReference type="InterPro" id="IPR014017">
    <property type="entry name" value="DNA_helicase_UvrD-like_C"/>
</dbReference>
<keyword evidence="4" id="KW-0227">DNA damage</keyword>
<feature type="domain" description="UvrD-like helicase C-terminal" evidence="17">
    <location>
        <begin position="288"/>
        <end position="581"/>
    </location>
</feature>
<dbReference type="GO" id="GO:0043138">
    <property type="term" value="F:3'-5' DNA helicase activity"/>
    <property type="evidence" value="ECO:0007669"/>
    <property type="project" value="UniProtKB-EC"/>
</dbReference>
<keyword evidence="11" id="KW-0413">Isomerase</keyword>
<organism evidence="18 19">
    <name type="scientific">Corynebacterium phoceense</name>
    <dbReference type="NCBI Taxonomy" id="1686286"/>
    <lineage>
        <taxon>Bacteria</taxon>
        <taxon>Bacillati</taxon>
        <taxon>Actinomycetota</taxon>
        <taxon>Actinomycetes</taxon>
        <taxon>Mycobacteriales</taxon>
        <taxon>Corynebacteriaceae</taxon>
        <taxon>Corynebacterium</taxon>
    </lineage>
</organism>
<dbReference type="InterPro" id="IPR000212">
    <property type="entry name" value="DNA_helicase_UvrD/REP"/>
</dbReference>
<dbReference type="InterPro" id="IPR027417">
    <property type="entry name" value="P-loop_NTPase"/>
</dbReference>
<evidence type="ECO:0000256" key="13">
    <source>
        <dbReference type="ARBA" id="ARBA00034808"/>
    </source>
</evidence>
<dbReference type="Gene3D" id="1.10.486.10">
    <property type="entry name" value="PCRA, domain 4"/>
    <property type="match status" value="1"/>
</dbReference>
<reference evidence="18 19" key="1">
    <citation type="submission" date="2019-06" db="EMBL/GenBank/DDBJ databases">
        <title>Draft genome of C. phoceense Strain 272.</title>
        <authorList>
            <person name="Pacheco L.G.C."/>
            <person name="Barberis C.M."/>
            <person name="Almuzara M.N."/>
            <person name="Traglia G.M."/>
            <person name="Santos C.S."/>
            <person name="Rocha D.J.P.G."/>
            <person name="Aguiar E.R.G.R."/>
            <person name="Vay C.A."/>
        </authorList>
    </citation>
    <scope>NUCLEOTIDE SEQUENCE [LARGE SCALE GENOMIC DNA]</scope>
    <source>
        <strain evidence="18 19">272</strain>
    </source>
</reference>
<keyword evidence="6 15" id="KW-0347">Helicase</keyword>
<keyword evidence="2" id="KW-0540">Nuclease</keyword>
<evidence type="ECO:0000256" key="6">
    <source>
        <dbReference type="ARBA" id="ARBA00022806"/>
    </source>
</evidence>
<comment type="similarity">
    <text evidence="1">Belongs to the helicase family. UvrD subfamily.</text>
</comment>
<evidence type="ECO:0000256" key="11">
    <source>
        <dbReference type="ARBA" id="ARBA00023235"/>
    </source>
</evidence>
<evidence type="ECO:0000256" key="14">
    <source>
        <dbReference type="ARBA" id="ARBA00048988"/>
    </source>
</evidence>
<keyword evidence="8 15" id="KW-0067">ATP-binding</keyword>
<dbReference type="RefSeq" id="WP_141628641.1">
    <property type="nucleotide sequence ID" value="NZ_VHIR01000003.1"/>
</dbReference>
<dbReference type="PANTHER" id="PTHR11070:SF59">
    <property type="entry name" value="DNA 3'-5' HELICASE"/>
    <property type="match status" value="1"/>
</dbReference>
<dbReference type="SUPFAM" id="SSF52540">
    <property type="entry name" value="P-loop containing nucleoside triphosphate hydrolases"/>
    <property type="match status" value="1"/>
</dbReference>
<comment type="caution">
    <text evidence="18">The sequence shown here is derived from an EMBL/GenBank/DDBJ whole genome shotgun (WGS) entry which is preliminary data.</text>
</comment>
<dbReference type="Pfam" id="PF12705">
    <property type="entry name" value="PDDEXK_1"/>
    <property type="match status" value="1"/>
</dbReference>
<feature type="domain" description="UvrD-like helicase ATP-binding" evidence="16">
    <location>
        <begin position="30"/>
        <end position="316"/>
    </location>
</feature>
<evidence type="ECO:0000256" key="5">
    <source>
        <dbReference type="ARBA" id="ARBA00022801"/>
    </source>
</evidence>
<evidence type="ECO:0000256" key="12">
    <source>
        <dbReference type="ARBA" id="ARBA00034617"/>
    </source>
</evidence>
<keyword evidence="10" id="KW-0234">DNA repair</keyword>
<dbReference type="GO" id="GO:0004527">
    <property type="term" value="F:exonuclease activity"/>
    <property type="evidence" value="ECO:0007669"/>
    <property type="project" value="UniProtKB-KW"/>
</dbReference>
<evidence type="ECO:0000313" key="19">
    <source>
        <dbReference type="Proteomes" id="UP000318080"/>
    </source>
</evidence>
<evidence type="ECO:0000256" key="4">
    <source>
        <dbReference type="ARBA" id="ARBA00022763"/>
    </source>
</evidence>
<dbReference type="InterPro" id="IPR014016">
    <property type="entry name" value="UvrD-like_ATP-bd"/>
</dbReference>
<keyword evidence="5 15" id="KW-0378">Hydrolase</keyword>
<dbReference type="Pfam" id="PF13361">
    <property type="entry name" value="UvrD_C"/>
    <property type="match status" value="1"/>
</dbReference>
<dbReference type="PROSITE" id="PS51217">
    <property type="entry name" value="UVRD_HELICASE_CTER"/>
    <property type="match status" value="1"/>
</dbReference>
<evidence type="ECO:0000313" key="18">
    <source>
        <dbReference type="EMBL" id="TQE44235.1"/>
    </source>
</evidence>
<dbReference type="AlphaFoldDB" id="A0A540R914"/>
<dbReference type="Pfam" id="PF00580">
    <property type="entry name" value="UvrD-helicase"/>
    <property type="match status" value="1"/>
</dbReference>
<comment type="catalytic activity">
    <reaction evidence="12">
        <text>Couples ATP hydrolysis with the unwinding of duplex DNA by translocating in the 3'-5' direction.</text>
        <dbReference type="EC" id="5.6.2.4"/>
    </reaction>
</comment>
<proteinExistence type="inferred from homology"/>
<feature type="binding site" evidence="15">
    <location>
        <begin position="51"/>
        <end position="58"/>
    </location>
    <ligand>
        <name>ATP</name>
        <dbReference type="ChEBI" id="CHEBI:30616"/>
    </ligand>
</feature>
<evidence type="ECO:0000256" key="3">
    <source>
        <dbReference type="ARBA" id="ARBA00022741"/>
    </source>
</evidence>
<dbReference type="PANTHER" id="PTHR11070">
    <property type="entry name" value="UVRD / RECB / PCRA DNA HELICASE FAMILY MEMBER"/>
    <property type="match status" value="1"/>
</dbReference>
<dbReference type="PROSITE" id="PS51198">
    <property type="entry name" value="UVRD_HELICASE_ATP_BIND"/>
    <property type="match status" value="1"/>
</dbReference>
<dbReference type="GO" id="GO:0005829">
    <property type="term" value="C:cytosol"/>
    <property type="evidence" value="ECO:0007669"/>
    <property type="project" value="TreeGrafter"/>
</dbReference>
<evidence type="ECO:0000256" key="2">
    <source>
        <dbReference type="ARBA" id="ARBA00022722"/>
    </source>
</evidence>
<dbReference type="GO" id="GO:0033202">
    <property type="term" value="C:DNA helicase complex"/>
    <property type="evidence" value="ECO:0007669"/>
    <property type="project" value="TreeGrafter"/>
</dbReference>
<evidence type="ECO:0000256" key="7">
    <source>
        <dbReference type="ARBA" id="ARBA00022839"/>
    </source>
</evidence>
<evidence type="ECO:0000259" key="16">
    <source>
        <dbReference type="PROSITE" id="PS51198"/>
    </source>
</evidence>
<gene>
    <name evidence="18" type="ORF">EJK80_03660</name>
</gene>
<dbReference type="GO" id="GO:0005524">
    <property type="term" value="F:ATP binding"/>
    <property type="evidence" value="ECO:0007669"/>
    <property type="project" value="UniProtKB-UniRule"/>
</dbReference>
<dbReference type="EC" id="5.6.2.4" evidence="13"/>
<dbReference type="GO" id="GO:0003677">
    <property type="term" value="F:DNA binding"/>
    <property type="evidence" value="ECO:0007669"/>
    <property type="project" value="UniProtKB-KW"/>
</dbReference>